<reference evidence="6" key="1">
    <citation type="submission" date="2025-08" db="UniProtKB">
        <authorList>
            <consortium name="Ensembl"/>
        </authorList>
    </citation>
    <scope>IDENTIFICATION</scope>
</reference>
<dbReference type="GO" id="GO:0004842">
    <property type="term" value="F:ubiquitin-protein transferase activity"/>
    <property type="evidence" value="ECO:0007669"/>
    <property type="project" value="TreeGrafter"/>
</dbReference>
<keyword evidence="2 4" id="KW-0863">Zinc-finger</keyword>
<dbReference type="Proteomes" id="UP000694409">
    <property type="component" value="Unassembled WGS sequence"/>
</dbReference>
<dbReference type="Ensembl" id="ENSSCAT00000021897.1">
    <property type="protein sequence ID" value="ENSSCAP00000019603.1"/>
    <property type="gene ID" value="ENSSCAG00000014149.1"/>
</dbReference>
<dbReference type="InterPro" id="IPR001841">
    <property type="entry name" value="Znf_RING"/>
</dbReference>
<protein>
    <recommendedName>
        <fullName evidence="5">RING-type domain-containing protein</fullName>
    </recommendedName>
</protein>
<keyword evidence="1" id="KW-0479">Metal-binding</keyword>
<evidence type="ECO:0000256" key="3">
    <source>
        <dbReference type="ARBA" id="ARBA00022833"/>
    </source>
</evidence>
<organism evidence="6 7">
    <name type="scientific">Serinus canaria</name>
    <name type="common">Island canary</name>
    <name type="synonym">Fringilla canaria</name>
    <dbReference type="NCBI Taxonomy" id="9135"/>
    <lineage>
        <taxon>Eukaryota</taxon>
        <taxon>Metazoa</taxon>
        <taxon>Chordata</taxon>
        <taxon>Craniata</taxon>
        <taxon>Vertebrata</taxon>
        <taxon>Euteleostomi</taxon>
        <taxon>Archelosauria</taxon>
        <taxon>Archosauria</taxon>
        <taxon>Dinosauria</taxon>
        <taxon>Saurischia</taxon>
        <taxon>Theropoda</taxon>
        <taxon>Coelurosauria</taxon>
        <taxon>Aves</taxon>
        <taxon>Neognathae</taxon>
        <taxon>Neoaves</taxon>
        <taxon>Telluraves</taxon>
        <taxon>Australaves</taxon>
        <taxon>Passeriformes</taxon>
        <taxon>Passeroidea</taxon>
        <taxon>Fringillidae</taxon>
        <taxon>Carduelinae</taxon>
        <taxon>Serinus</taxon>
    </lineage>
</organism>
<dbReference type="GeneTree" id="ENSGT00980000202326"/>
<dbReference type="Pfam" id="PF13920">
    <property type="entry name" value="zf-C3HC4_3"/>
    <property type="match status" value="1"/>
</dbReference>
<accession>A0A8C9NJ21</accession>
<dbReference type="GO" id="GO:0016567">
    <property type="term" value="P:protein ubiquitination"/>
    <property type="evidence" value="ECO:0007669"/>
    <property type="project" value="TreeGrafter"/>
</dbReference>
<feature type="domain" description="RING-type" evidence="5">
    <location>
        <begin position="100"/>
        <end position="137"/>
    </location>
</feature>
<dbReference type="Gene3D" id="3.30.40.10">
    <property type="entry name" value="Zinc/RING finger domain, C3HC4 (zinc finger)"/>
    <property type="match status" value="1"/>
</dbReference>
<proteinExistence type="predicted"/>
<dbReference type="GO" id="GO:0008270">
    <property type="term" value="F:zinc ion binding"/>
    <property type="evidence" value="ECO:0007669"/>
    <property type="project" value="UniProtKB-KW"/>
</dbReference>
<reference evidence="6" key="2">
    <citation type="submission" date="2025-09" db="UniProtKB">
        <authorList>
            <consortium name="Ensembl"/>
        </authorList>
    </citation>
    <scope>IDENTIFICATION</scope>
</reference>
<dbReference type="PANTHER" id="PTHR12183">
    <property type="entry name" value="MITOCHONDRIAL UBIQUITIN LIGASE ACTIVATOR OF NFKB 1"/>
    <property type="match status" value="1"/>
</dbReference>
<keyword evidence="3" id="KW-0862">Zinc</keyword>
<dbReference type="InterPro" id="IPR013083">
    <property type="entry name" value="Znf_RING/FYVE/PHD"/>
</dbReference>
<evidence type="ECO:0000256" key="2">
    <source>
        <dbReference type="ARBA" id="ARBA00022771"/>
    </source>
</evidence>
<evidence type="ECO:0000313" key="6">
    <source>
        <dbReference type="Ensembl" id="ENSSCAP00000019603.1"/>
    </source>
</evidence>
<keyword evidence="7" id="KW-1185">Reference proteome</keyword>
<dbReference type="PROSITE" id="PS51257">
    <property type="entry name" value="PROKAR_LIPOPROTEIN"/>
    <property type="match status" value="1"/>
</dbReference>
<evidence type="ECO:0000256" key="1">
    <source>
        <dbReference type="ARBA" id="ARBA00022723"/>
    </source>
</evidence>
<dbReference type="PANTHER" id="PTHR12183:SF6">
    <property type="entry name" value="RING-TYPE E3 UBIQUITIN TRANSFERASE"/>
    <property type="match status" value="1"/>
</dbReference>
<sequence length="149" mass="16022">MGKRCPGCTGVPLCHPLHHVCLCPPGHPLLSSCLPRWHLPIPSPGFSVQLSLHPLGEDTVSAAPAPFSSSSLQGMGWVPLQEDKELDGEEGGDRAPEDSCVVCLSRPRECVLLGCGHICCCFRCFQALPTRLCPICRGPIDRVVPLYQA</sequence>
<evidence type="ECO:0000259" key="5">
    <source>
        <dbReference type="PROSITE" id="PS50089"/>
    </source>
</evidence>
<dbReference type="InterPro" id="IPR051652">
    <property type="entry name" value="MDM2_MDM4_MUL1"/>
</dbReference>
<name>A0A8C9NJ21_SERCA</name>
<dbReference type="AlphaFoldDB" id="A0A8C9NJ21"/>
<dbReference type="PROSITE" id="PS50089">
    <property type="entry name" value="ZF_RING_2"/>
    <property type="match status" value="1"/>
</dbReference>
<evidence type="ECO:0000256" key="4">
    <source>
        <dbReference type="PROSITE-ProRule" id="PRU00175"/>
    </source>
</evidence>
<dbReference type="SUPFAM" id="SSF57850">
    <property type="entry name" value="RING/U-box"/>
    <property type="match status" value="1"/>
</dbReference>
<evidence type="ECO:0000313" key="7">
    <source>
        <dbReference type="Proteomes" id="UP000694409"/>
    </source>
</evidence>